<dbReference type="OrthoDB" id="9791898at2"/>
<evidence type="ECO:0000313" key="2">
    <source>
        <dbReference type="Proteomes" id="UP000306317"/>
    </source>
</evidence>
<dbReference type="Proteomes" id="UP000306317">
    <property type="component" value="Unassembled WGS sequence"/>
</dbReference>
<comment type="caution">
    <text evidence="1">The sequence shown here is derived from an EMBL/GenBank/DDBJ whole genome shotgun (WGS) entry which is preliminary data.</text>
</comment>
<organism evidence="1 2">
    <name type="scientific">Rhodanobacter lindaniclasticus</name>
    <dbReference type="NCBI Taxonomy" id="75310"/>
    <lineage>
        <taxon>Bacteria</taxon>
        <taxon>Pseudomonadati</taxon>
        <taxon>Pseudomonadota</taxon>
        <taxon>Gammaproteobacteria</taxon>
        <taxon>Lysobacterales</taxon>
        <taxon>Rhodanobacteraceae</taxon>
        <taxon>Rhodanobacter</taxon>
    </lineage>
</organism>
<proteinExistence type="predicted"/>
<protein>
    <recommendedName>
        <fullName evidence="3">Nucleotide pyrophosphohydrolase</fullName>
    </recommendedName>
</protein>
<reference evidence="1 2" key="1">
    <citation type="submission" date="2017-02" db="EMBL/GenBank/DDBJ databases">
        <title>Whole genome sequencing of Rhodanobacter lindaniclasticus DSM 17932.</title>
        <authorList>
            <person name="Kumar S."/>
            <person name="Patil P."/>
            <person name="Patil P.B."/>
        </authorList>
    </citation>
    <scope>NUCLEOTIDE SEQUENCE [LARGE SCALE GENOMIC DNA]</scope>
    <source>
        <strain evidence="1 2">DSM 17932</strain>
    </source>
</reference>
<dbReference type="Pfam" id="PF12643">
    <property type="entry name" value="MazG-like"/>
    <property type="match status" value="1"/>
</dbReference>
<sequence>MSIIDNPEVKKAVLDFRSVRDWNQFHTLRTLSVALAVEAAELAEITQWTPDSELAQRSVEMRDKIEEEIADICILLTYFVHDVGIDIDGVVKRKLIANGVKYPVDRFKGSYRKYNE</sequence>
<dbReference type="InterPro" id="IPR025984">
    <property type="entry name" value="DCTPP"/>
</dbReference>
<evidence type="ECO:0008006" key="3">
    <source>
        <dbReference type="Google" id="ProtNLM"/>
    </source>
</evidence>
<dbReference type="InterPro" id="IPR052555">
    <property type="entry name" value="dCTP_Pyrophosphatase"/>
</dbReference>
<dbReference type="RefSeq" id="WP_136258471.1">
    <property type="nucleotide sequence ID" value="NZ_MWIO01000026.1"/>
</dbReference>
<dbReference type="PANTHER" id="PTHR46523">
    <property type="entry name" value="DCTP PYROPHOSPHATASE 1"/>
    <property type="match status" value="1"/>
</dbReference>
<dbReference type="SUPFAM" id="SSF101386">
    <property type="entry name" value="all-alpha NTP pyrophosphatases"/>
    <property type="match status" value="1"/>
</dbReference>
<dbReference type="AlphaFoldDB" id="A0A4S3KFT7"/>
<keyword evidence="2" id="KW-1185">Reference proteome</keyword>
<dbReference type="Gene3D" id="1.10.287.1080">
    <property type="entry name" value="MazG-like"/>
    <property type="match status" value="1"/>
</dbReference>
<dbReference type="GO" id="GO:0047429">
    <property type="term" value="F:nucleoside triphosphate diphosphatase activity"/>
    <property type="evidence" value="ECO:0007669"/>
    <property type="project" value="InterPro"/>
</dbReference>
<accession>A0A4S3KFT7</accession>
<dbReference type="EMBL" id="MWIO01000026">
    <property type="protein sequence ID" value="THD07485.1"/>
    <property type="molecule type" value="Genomic_DNA"/>
</dbReference>
<dbReference type="PIRSF" id="PIRSF029826">
    <property type="entry name" value="UCP029826_pph"/>
    <property type="match status" value="1"/>
</dbReference>
<evidence type="ECO:0000313" key="1">
    <source>
        <dbReference type="EMBL" id="THD07485.1"/>
    </source>
</evidence>
<name>A0A4S3KFT7_9GAMM</name>
<dbReference type="PANTHER" id="PTHR46523:SF1">
    <property type="entry name" value="DCTP PYROPHOSPHATASE 1"/>
    <property type="match status" value="1"/>
</dbReference>
<gene>
    <name evidence="1" type="ORF">B1991_09435</name>
</gene>
<dbReference type="GO" id="GO:0009143">
    <property type="term" value="P:nucleoside triphosphate catabolic process"/>
    <property type="evidence" value="ECO:0007669"/>
    <property type="project" value="InterPro"/>
</dbReference>